<dbReference type="PANTHER" id="PTHR34563:SF9">
    <property type="entry name" value="MADS-BOX DOMAIN-CONTAINING PROTEIN"/>
    <property type="match status" value="1"/>
</dbReference>
<proteinExistence type="predicted"/>
<gene>
    <name evidence="1" type="ORF">DCAF_LOCUS11244</name>
</gene>
<dbReference type="PANTHER" id="PTHR34563">
    <property type="entry name" value="BNACNNG33880D PROTEIN"/>
    <property type="match status" value="1"/>
</dbReference>
<sequence length="79" mass="9353">MGAVNFTPSQLAMMKMGLRRLMMIIKSKLSFLKMRRPYDKIEKSESMKVETRTRKARKLIDGTLRIPIYQTPRLMLFDD</sequence>
<dbReference type="Proteomes" id="UP001314170">
    <property type="component" value="Unassembled WGS sequence"/>
</dbReference>
<dbReference type="EMBL" id="CAWUPB010000994">
    <property type="protein sequence ID" value="CAK7336237.1"/>
    <property type="molecule type" value="Genomic_DNA"/>
</dbReference>
<name>A0AAV1RLH9_9ROSI</name>
<comment type="caution">
    <text evidence="1">The sequence shown here is derived from an EMBL/GenBank/DDBJ whole genome shotgun (WGS) entry which is preliminary data.</text>
</comment>
<evidence type="ECO:0000313" key="1">
    <source>
        <dbReference type="EMBL" id="CAK7336237.1"/>
    </source>
</evidence>
<dbReference type="AlphaFoldDB" id="A0AAV1RLH9"/>
<evidence type="ECO:0000313" key="2">
    <source>
        <dbReference type="Proteomes" id="UP001314170"/>
    </source>
</evidence>
<accession>A0AAV1RLH9</accession>
<keyword evidence="2" id="KW-1185">Reference proteome</keyword>
<organism evidence="1 2">
    <name type="scientific">Dovyalis caffra</name>
    <dbReference type="NCBI Taxonomy" id="77055"/>
    <lineage>
        <taxon>Eukaryota</taxon>
        <taxon>Viridiplantae</taxon>
        <taxon>Streptophyta</taxon>
        <taxon>Embryophyta</taxon>
        <taxon>Tracheophyta</taxon>
        <taxon>Spermatophyta</taxon>
        <taxon>Magnoliopsida</taxon>
        <taxon>eudicotyledons</taxon>
        <taxon>Gunneridae</taxon>
        <taxon>Pentapetalae</taxon>
        <taxon>rosids</taxon>
        <taxon>fabids</taxon>
        <taxon>Malpighiales</taxon>
        <taxon>Salicaceae</taxon>
        <taxon>Flacourtieae</taxon>
        <taxon>Dovyalis</taxon>
    </lineage>
</organism>
<reference evidence="1 2" key="1">
    <citation type="submission" date="2024-01" db="EMBL/GenBank/DDBJ databases">
        <authorList>
            <person name="Waweru B."/>
        </authorList>
    </citation>
    <scope>NUCLEOTIDE SEQUENCE [LARGE SCALE GENOMIC DNA]</scope>
</reference>
<protein>
    <submittedName>
        <fullName evidence="1">Uncharacterized protein</fullName>
    </submittedName>
</protein>